<evidence type="ECO:0000256" key="6">
    <source>
        <dbReference type="ARBA" id="ARBA00038166"/>
    </source>
</evidence>
<evidence type="ECO:0000313" key="9">
    <source>
        <dbReference type="EMBL" id="KAK3768004.1"/>
    </source>
</evidence>
<organism evidence="9 10">
    <name type="scientific">Elysia crispata</name>
    <name type="common">lettuce slug</name>
    <dbReference type="NCBI Taxonomy" id="231223"/>
    <lineage>
        <taxon>Eukaryota</taxon>
        <taxon>Metazoa</taxon>
        <taxon>Spiralia</taxon>
        <taxon>Lophotrochozoa</taxon>
        <taxon>Mollusca</taxon>
        <taxon>Gastropoda</taxon>
        <taxon>Heterobranchia</taxon>
        <taxon>Euthyneura</taxon>
        <taxon>Panpulmonata</taxon>
        <taxon>Sacoglossa</taxon>
        <taxon>Placobranchoidea</taxon>
        <taxon>Plakobranchidae</taxon>
        <taxon>Elysia</taxon>
    </lineage>
</organism>
<dbReference type="AlphaFoldDB" id="A0AAE0ZEP1"/>
<comment type="subcellular location">
    <subcellularLocation>
        <location evidence="1">Membrane</location>
        <topology evidence="1">Multi-pass membrane protein</topology>
    </subcellularLocation>
</comment>
<comment type="caution">
    <text evidence="9">The sequence shown here is derived from an EMBL/GenBank/DDBJ whole genome shotgun (WGS) entry which is preliminary data.</text>
</comment>
<feature type="transmembrane region" description="Helical" evidence="7">
    <location>
        <begin position="207"/>
        <end position="227"/>
    </location>
</feature>
<feature type="transmembrane region" description="Helical" evidence="7">
    <location>
        <begin position="473"/>
        <end position="491"/>
    </location>
</feature>
<feature type="transmembrane region" description="Helical" evidence="7">
    <location>
        <begin position="20"/>
        <end position="42"/>
    </location>
</feature>
<feature type="transmembrane region" description="Helical" evidence="7">
    <location>
        <begin position="48"/>
        <end position="73"/>
    </location>
</feature>
<keyword evidence="2 7" id="KW-0812">Transmembrane</keyword>
<feature type="transmembrane region" description="Helical" evidence="7">
    <location>
        <begin position="427"/>
        <end position="452"/>
    </location>
</feature>
<dbReference type="EMBL" id="JAWDGP010004080">
    <property type="protein sequence ID" value="KAK3768004.1"/>
    <property type="molecule type" value="Genomic_DNA"/>
</dbReference>
<feature type="transmembrane region" description="Helical" evidence="7">
    <location>
        <begin position="268"/>
        <end position="285"/>
    </location>
</feature>
<feature type="transmembrane region" description="Helical" evidence="7">
    <location>
        <begin position="239"/>
        <end position="256"/>
    </location>
</feature>
<dbReference type="GO" id="GO:0016020">
    <property type="term" value="C:membrane"/>
    <property type="evidence" value="ECO:0007669"/>
    <property type="project" value="UniProtKB-SubCell"/>
</dbReference>
<evidence type="ECO:0000256" key="4">
    <source>
        <dbReference type="ARBA" id="ARBA00023136"/>
    </source>
</evidence>
<keyword evidence="3 7" id="KW-1133">Transmembrane helix</keyword>
<feature type="domain" description="Amino acid transporter transmembrane" evidence="8">
    <location>
        <begin position="25"/>
        <end position="74"/>
    </location>
</feature>
<gene>
    <name evidence="9" type="ORF">RRG08_016899</name>
</gene>
<dbReference type="Proteomes" id="UP001283361">
    <property type="component" value="Unassembled WGS sequence"/>
</dbReference>
<feature type="transmembrane region" description="Helical" evidence="7">
    <location>
        <begin position="305"/>
        <end position="329"/>
    </location>
</feature>
<dbReference type="PANTHER" id="PTHR16189:SF0">
    <property type="entry name" value="TRANSMEMBRANE PROTEIN 104"/>
    <property type="match status" value="1"/>
</dbReference>
<evidence type="ECO:0000256" key="7">
    <source>
        <dbReference type="SAM" id="Phobius"/>
    </source>
</evidence>
<name>A0AAE0ZEP1_9GAST</name>
<evidence type="ECO:0000313" key="10">
    <source>
        <dbReference type="Proteomes" id="UP001283361"/>
    </source>
</evidence>
<keyword evidence="5" id="KW-0325">Glycoprotein</keyword>
<dbReference type="Gene3D" id="1.20.1740.10">
    <property type="entry name" value="Amino acid/polyamine transporter I"/>
    <property type="match status" value="1"/>
</dbReference>
<evidence type="ECO:0000256" key="2">
    <source>
        <dbReference type="ARBA" id="ARBA00022692"/>
    </source>
</evidence>
<dbReference type="InterPro" id="IPR013057">
    <property type="entry name" value="AA_transpt_TM"/>
</dbReference>
<evidence type="ECO:0000256" key="3">
    <source>
        <dbReference type="ARBA" id="ARBA00022989"/>
    </source>
</evidence>
<dbReference type="Pfam" id="PF01490">
    <property type="entry name" value="Aa_trans"/>
    <property type="match status" value="2"/>
</dbReference>
<feature type="transmembrane region" description="Helical" evidence="7">
    <location>
        <begin position="358"/>
        <end position="380"/>
    </location>
</feature>
<evidence type="ECO:0000256" key="5">
    <source>
        <dbReference type="ARBA" id="ARBA00023180"/>
    </source>
</evidence>
<proteinExistence type="inferred from homology"/>
<keyword evidence="10" id="KW-1185">Reference proteome</keyword>
<evidence type="ECO:0000256" key="1">
    <source>
        <dbReference type="ARBA" id="ARBA00004141"/>
    </source>
</evidence>
<feature type="domain" description="Amino acid transporter transmembrane" evidence="8">
    <location>
        <begin position="133"/>
        <end position="481"/>
    </location>
</feature>
<feature type="transmembrane region" description="Helical" evidence="7">
    <location>
        <begin position="401"/>
        <end position="421"/>
    </location>
</feature>
<accession>A0AAE0ZEP1</accession>
<comment type="similarity">
    <text evidence="6">Belongs to the TMEM104 family.</text>
</comment>
<reference evidence="9" key="1">
    <citation type="journal article" date="2023" name="G3 (Bethesda)">
        <title>A reference genome for the long-term kleptoplast-retaining sea slug Elysia crispata morphotype clarki.</title>
        <authorList>
            <person name="Eastman K.E."/>
            <person name="Pendleton A.L."/>
            <person name="Shaikh M.A."/>
            <person name="Suttiyut T."/>
            <person name="Ogas R."/>
            <person name="Tomko P."/>
            <person name="Gavelis G."/>
            <person name="Widhalm J.R."/>
            <person name="Wisecaver J.H."/>
        </authorList>
    </citation>
    <scope>NUCLEOTIDE SEQUENCE</scope>
    <source>
        <strain evidence="9">ECLA1</strain>
    </source>
</reference>
<feature type="transmembrane region" description="Helical" evidence="7">
    <location>
        <begin position="145"/>
        <end position="165"/>
    </location>
</feature>
<sequence>MTSTPETATPVAPTDMYSRLVGYVYVFNLIVGSGALTMPSAFEEAGWLLSLVAIVILAFMGFLTLTFMIETMAISNAKMRLKKTSIQENQKETVGKSINSGPVETQPLLLQGKEQDQIDLSPSFEITTTMEMGTMASMYFNKVGFVLFNLCIIIYLYGTLAIYAVAVPKSLRDVACAYEPENFSCNQTKSESDHCWSENVPITRMDAYRIFVAAFGLLLGPFTFFSVQKTKYMQVFTSLTRWVALITMIVLALIRLGKGEGRGRPEVANLSGIPSLFGVCVYSFMCHHSLPSMVTPIRNKSKLLVLLLGDFATILVFYLVLSMTAIFAVSSGSIEDLYTLNFRPNGCDPLTSVVPIQYFLVLFPVFTLSTSFPIIAITLRNNLATMISMARANSNPATSGVITRIVCPLLAVMPPILIALATNKVGVLVGVTGSYAGAGIQYVIPATLVYLARKDVVAKGGEYQHRSPFSHKGWIALVFTWTIVSIIFVTVNHAL</sequence>
<protein>
    <recommendedName>
        <fullName evidence="8">Amino acid transporter transmembrane domain-containing protein</fullName>
    </recommendedName>
</protein>
<keyword evidence="4 7" id="KW-0472">Membrane</keyword>
<evidence type="ECO:0000259" key="8">
    <source>
        <dbReference type="Pfam" id="PF01490"/>
    </source>
</evidence>
<dbReference type="PANTHER" id="PTHR16189">
    <property type="entry name" value="TRANSMEMBRANE PROTEIN 104-RELATED"/>
    <property type="match status" value="1"/>
</dbReference>